<gene>
    <name evidence="1" type="ORF">FJR48_08365</name>
</gene>
<dbReference type="OrthoDB" id="5365811at2"/>
<protein>
    <submittedName>
        <fullName evidence="1">Uncharacterized protein</fullName>
    </submittedName>
</protein>
<reference evidence="1 2" key="1">
    <citation type="submission" date="2019-09" db="EMBL/GenBank/DDBJ databases">
        <title>Sulfurimonas gotlandica sp. nov., a chemoautotrophic and psychrotolerant epsilonproteobacterium isolated from a pelagic redoxcline, and an emended description of the genus Sulfurimonas.</title>
        <authorList>
            <person name="Wang S."/>
            <person name="Jiang L."/>
            <person name="Shao S."/>
        </authorList>
    </citation>
    <scope>NUCLEOTIDE SEQUENCE [LARGE SCALE GENOMIC DNA]</scope>
    <source>
        <strain evidence="1 2">GYSZ_1</strain>
    </source>
</reference>
<sequence length="99" mass="11560">MAVIFESKVILNKARDGWAIELKDTVDERVVICNDMKEYQEQIKELGDDYGGNIDKVNWSKDDDVPPHFMDEIRQEMANIQAEIEEQMGEKLIKDEDKK</sequence>
<proteinExistence type="predicted"/>
<evidence type="ECO:0000313" key="1">
    <source>
        <dbReference type="EMBL" id="QFR49744.1"/>
    </source>
</evidence>
<dbReference type="KEGG" id="sulg:FJR48_08365"/>
<keyword evidence="2" id="KW-1185">Reference proteome</keyword>
<dbReference type="EMBL" id="CP043617">
    <property type="protein sequence ID" value="QFR49744.1"/>
    <property type="molecule type" value="Genomic_DNA"/>
</dbReference>
<organism evidence="1 2">
    <name type="scientific">Sulfurimonas lithotrophica</name>
    <dbReference type="NCBI Taxonomy" id="2590022"/>
    <lineage>
        <taxon>Bacteria</taxon>
        <taxon>Pseudomonadati</taxon>
        <taxon>Campylobacterota</taxon>
        <taxon>Epsilonproteobacteria</taxon>
        <taxon>Campylobacterales</taxon>
        <taxon>Sulfurimonadaceae</taxon>
        <taxon>Sulfurimonas</taxon>
    </lineage>
</organism>
<name>A0A5P8P236_9BACT</name>
<dbReference type="RefSeq" id="WP_152307691.1">
    <property type="nucleotide sequence ID" value="NZ_CP043617.1"/>
</dbReference>
<accession>A0A5P8P236</accession>
<evidence type="ECO:0000313" key="2">
    <source>
        <dbReference type="Proteomes" id="UP000326944"/>
    </source>
</evidence>
<dbReference type="Proteomes" id="UP000326944">
    <property type="component" value="Chromosome"/>
</dbReference>
<dbReference type="AlphaFoldDB" id="A0A5P8P236"/>